<evidence type="ECO:0000256" key="3">
    <source>
        <dbReference type="ARBA" id="ARBA00022917"/>
    </source>
</evidence>
<keyword evidence="3" id="KW-0648">Protein biosynthesis</keyword>
<evidence type="ECO:0000256" key="1">
    <source>
        <dbReference type="ARBA" id="ARBA00005439"/>
    </source>
</evidence>
<dbReference type="PANTHER" id="PTHR10938">
    <property type="entry name" value="TRANSLATION INITIATION FACTOR IF-3"/>
    <property type="match status" value="1"/>
</dbReference>
<dbReference type="Proteomes" id="UP001583177">
    <property type="component" value="Unassembled WGS sequence"/>
</dbReference>
<sequence length="322" mass="35683">MPGPRCVFNTATALRRVFMPASVGHSNSLHLTRIFVPALLALPPQARAYWAGRDSGTSQAPPKPSSSLFDRDSHARHPSGGGFKVRRGGRPHKDGAAPGRVAVKLGRLPRDEEIAWPYVFVKTMEGHERLESPRLLKDVLAELDRKTSYLETVALPSADHKDAPRWPVCKIVNKKEELARQKDLKERKKKSTTKEKELELNWAMGSHDLDHRLKTMQKFLSKGYKVKVLLLKKARSKARATEEDARALVERVVQAVGEVKGAMEWKKREGQVLGTYTIFLQGKAQDETTTTTSPEVAQETPTTSSDVAEESDGSSTGAQSQA</sequence>
<proteinExistence type="inferred from homology"/>
<evidence type="ECO:0000256" key="5">
    <source>
        <dbReference type="SAM" id="MobiDB-lite"/>
    </source>
</evidence>
<feature type="region of interest" description="Disordered" evidence="5">
    <location>
        <begin position="52"/>
        <end position="101"/>
    </location>
</feature>
<dbReference type="EMBL" id="JAWRVE010000005">
    <property type="protein sequence ID" value="KAL1881892.1"/>
    <property type="molecule type" value="Genomic_DNA"/>
</dbReference>
<comment type="similarity">
    <text evidence="1">Belongs to the IF-3 family.</text>
</comment>
<feature type="coiled-coil region" evidence="4">
    <location>
        <begin position="171"/>
        <end position="201"/>
    </location>
</feature>
<dbReference type="InterPro" id="IPR019815">
    <property type="entry name" value="Translation_initiation_fac_3_C"/>
</dbReference>
<protein>
    <recommendedName>
        <fullName evidence="6">Translation initiation factor 3 C-terminal domain-containing protein</fullName>
    </recommendedName>
</protein>
<evidence type="ECO:0000313" key="8">
    <source>
        <dbReference type="Proteomes" id="UP001583177"/>
    </source>
</evidence>
<evidence type="ECO:0000259" key="6">
    <source>
        <dbReference type="Pfam" id="PF00707"/>
    </source>
</evidence>
<name>A0ABR3Y253_9PEZI</name>
<feature type="region of interest" description="Disordered" evidence="5">
    <location>
        <begin position="283"/>
        <end position="322"/>
    </location>
</feature>
<dbReference type="InterPro" id="IPR001288">
    <property type="entry name" value="Translation_initiation_fac_3"/>
</dbReference>
<feature type="compositionally biased region" description="Polar residues" evidence="5">
    <location>
        <begin position="287"/>
        <end position="306"/>
    </location>
</feature>
<feature type="domain" description="Translation initiation factor 3 C-terminal" evidence="6">
    <location>
        <begin position="195"/>
        <end position="271"/>
    </location>
</feature>
<comment type="caution">
    <text evidence="7">The sequence shown here is derived from an EMBL/GenBank/DDBJ whole genome shotgun (WGS) entry which is preliminary data.</text>
</comment>
<feature type="compositionally biased region" description="Polar residues" evidence="5">
    <location>
        <begin position="55"/>
        <end position="68"/>
    </location>
</feature>
<dbReference type="InterPro" id="IPR036788">
    <property type="entry name" value="T_IF-3_C_sf"/>
</dbReference>
<evidence type="ECO:0000313" key="7">
    <source>
        <dbReference type="EMBL" id="KAL1881892.1"/>
    </source>
</evidence>
<dbReference type="SUPFAM" id="SSF55200">
    <property type="entry name" value="Translation initiation factor IF3, C-terminal domain"/>
    <property type="match status" value="1"/>
</dbReference>
<reference evidence="7 8" key="1">
    <citation type="journal article" date="2024" name="IMA Fungus">
        <title>IMA Genome - F19 : A genome assembly and annotation guide to empower mycologists, including annotated draft genome sequences of Ceratocystis pirilliformis, Diaporthe australafricana, Fusarium ophioides, Paecilomyces lecythidis, and Sporothrix stenoceras.</title>
        <authorList>
            <person name="Aylward J."/>
            <person name="Wilson A.M."/>
            <person name="Visagie C.M."/>
            <person name="Spraker J."/>
            <person name="Barnes I."/>
            <person name="Buitendag C."/>
            <person name="Ceriani C."/>
            <person name="Del Mar Angel L."/>
            <person name="du Plessis D."/>
            <person name="Fuchs T."/>
            <person name="Gasser K."/>
            <person name="Kramer D."/>
            <person name="Li W."/>
            <person name="Munsamy K."/>
            <person name="Piso A."/>
            <person name="Price J.L."/>
            <person name="Sonnekus B."/>
            <person name="Thomas C."/>
            <person name="van der Nest A."/>
            <person name="van Dijk A."/>
            <person name="van Heerden A."/>
            <person name="van Vuuren N."/>
            <person name="Yilmaz N."/>
            <person name="Duong T.A."/>
            <person name="van der Merwe N.A."/>
            <person name="Wingfield M.J."/>
            <person name="Wingfield B.D."/>
        </authorList>
    </citation>
    <scope>NUCLEOTIDE SEQUENCE [LARGE SCALE GENOMIC DNA]</scope>
    <source>
        <strain evidence="7 8">CMW 18300</strain>
    </source>
</reference>
<evidence type="ECO:0000256" key="2">
    <source>
        <dbReference type="ARBA" id="ARBA00022540"/>
    </source>
</evidence>
<keyword evidence="4" id="KW-0175">Coiled coil</keyword>
<dbReference type="PANTHER" id="PTHR10938:SF0">
    <property type="entry name" value="TRANSLATION INITIATION FACTOR IF-3, MITOCHONDRIAL"/>
    <property type="match status" value="1"/>
</dbReference>
<keyword evidence="2" id="KW-0396">Initiation factor</keyword>
<evidence type="ECO:0000256" key="4">
    <source>
        <dbReference type="SAM" id="Coils"/>
    </source>
</evidence>
<dbReference type="Gene3D" id="3.30.110.10">
    <property type="entry name" value="Translation initiation factor 3 (IF-3), C-terminal domain"/>
    <property type="match status" value="1"/>
</dbReference>
<feature type="compositionally biased region" description="Polar residues" evidence="5">
    <location>
        <begin position="313"/>
        <end position="322"/>
    </location>
</feature>
<dbReference type="Pfam" id="PF00707">
    <property type="entry name" value="IF3_C"/>
    <property type="match status" value="1"/>
</dbReference>
<organism evidence="7 8">
    <name type="scientific">Diaporthe australafricana</name>
    <dbReference type="NCBI Taxonomy" id="127596"/>
    <lineage>
        <taxon>Eukaryota</taxon>
        <taxon>Fungi</taxon>
        <taxon>Dikarya</taxon>
        <taxon>Ascomycota</taxon>
        <taxon>Pezizomycotina</taxon>
        <taxon>Sordariomycetes</taxon>
        <taxon>Sordariomycetidae</taxon>
        <taxon>Diaporthales</taxon>
        <taxon>Diaporthaceae</taxon>
        <taxon>Diaporthe</taxon>
    </lineage>
</organism>
<accession>A0ABR3Y253</accession>
<gene>
    <name evidence="7" type="ORF">Daus18300_000946</name>
</gene>
<keyword evidence="8" id="KW-1185">Reference proteome</keyword>